<evidence type="ECO:0000256" key="3">
    <source>
        <dbReference type="ARBA" id="ARBA00022481"/>
    </source>
</evidence>
<dbReference type="InterPro" id="IPR000014">
    <property type="entry name" value="PAS"/>
</dbReference>
<feature type="domain" description="Methyl-accepting transducer" evidence="12">
    <location>
        <begin position="274"/>
        <end position="510"/>
    </location>
</feature>
<evidence type="ECO:0000256" key="8">
    <source>
        <dbReference type="ARBA" id="ARBA00023136"/>
    </source>
</evidence>
<dbReference type="GO" id="GO:0004888">
    <property type="term" value="F:transmembrane signaling receptor activity"/>
    <property type="evidence" value="ECO:0007669"/>
    <property type="project" value="InterPro"/>
</dbReference>
<dbReference type="CDD" id="cd00130">
    <property type="entry name" value="PAS"/>
    <property type="match status" value="1"/>
</dbReference>
<dbReference type="GO" id="GO:0006935">
    <property type="term" value="P:chemotaxis"/>
    <property type="evidence" value="ECO:0007669"/>
    <property type="project" value="UniProtKB-KW"/>
</dbReference>
<dbReference type="Pfam" id="PF00015">
    <property type="entry name" value="MCPsignal"/>
    <property type="match status" value="1"/>
</dbReference>
<name>A0A3B1AQP3_9ZZZZ</name>
<evidence type="ECO:0000256" key="11">
    <source>
        <dbReference type="SAM" id="Phobius"/>
    </source>
</evidence>
<keyword evidence="5" id="KW-0997">Cell inner membrane</keyword>
<keyword evidence="2" id="KW-1003">Cell membrane</keyword>
<evidence type="ECO:0000256" key="10">
    <source>
        <dbReference type="ARBA" id="ARBA00029447"/>
    </source>
</evidence>
<keyword evidence="6 11" id="KW-0812">Transmembrane</keyword>
<keyword evidence="4" id="KW-0145">Chemotaxis</keyword>
<feature type="domain" description="PAS" evidence="13">
    <location>
        <begin position="47"/>
        <end position="82"/>
    </location>
</feature>
<comment type="subcellular location">
    <subcellularLocation>
        <location evidence="1">Cell inner membrane</location>
        <topology evidence="1">Multi-pass membrane protein</topology>
    </subcellularLocation>
</comment>
<dbReference type="FunFam" id="1.10.287.950:FF:000001">
    <property type="entry name" value="Methyl-accepting chemotaxis sensory transducer"/>
    <property type="match status" value="1"/>
</dbReference>
<dbReference type="Gene3D" id="1.10.287.950">
    <property type="entry name" value="Methyl-accepting chemotaxis protein"/>
    <property type="match status" value="1"/>
</dbReference>
<gene>
    <name evidence="14" type="ORF">MNBD_GAMMA23-1898</name>
</gene>
<sequence length="549" mass="60273">MLFIQLIWQQVSINPYNKEEVEMKKNLPVTGVELKYNDSANILSTTNLKGAITYINEDFLKISGFTKDELIGKNHNVVRHPDMPPAAFGDLWNNIKAGESWMGIVKNRCKNGDHYWVNAYVTPIGESGNIVEYQSVRSKPAEQEVARADKLYKKINSGKTPAWIKRRPLAFKYKILMIFLSSQLSALAVPFFMGSIDLLSISLGLLTGMVVAVGLSLRFINPLCKAFAKARSIIQNPIAQHVYSGRTDEAGQILLAFKYLEAETGGLIGRISDSTHGINEQAEKLMSSIELNKMGINNQHSETEQVATAVTEMSASIEEVARSAQHTAESAMLAETETGKSKQVVNSTMASIHDLSEEINRASEVISQLESNTESITDVVNVIRGIADQTNLLALNAAIEAARAGEQGRGFAVVADEVRTLANRTQDSTLEIQSMIEQIQTGSQQAVRVMEKSRVQADTSVEQAKNAVESLNAINDAVTSINEMSSQIASAVNEQTTVAKEVNQNIVNIQQVSELTVDGVQTSESVGQTMRSLSNSMESLAKQFWDKRR</sequence>
<dbReference type="EMBL" id="UOFT01000041">
    <property type="protein sequence ID" value="VAW95006.1"/>
    <property type="molecule type" value="Genomic_DNA"/>
</dbReference>
<evidence type="ECO:0000259" key="12">
    <source>
        <dbReference type="PROSITE" id="PS50111"/>
    </source>
</evidence>
<dbReference type="NCBIfam" id="TIGR00229">
    <property type="entry name" value="sensory_box"/>
    <property type="match status" value="1"/>
</dbReference>
<keyword evidence="7 11" id="KW-1133">Transmembrane helix</keyword>
<dbReference type="GO" id="GO:0005886">
    <property type="term" value="C:plasma membrane"/>
    <property type="evidence" value="ECO:0007669"/>
    <property type="project" value="UniProtKB-SubCell"/>
</dbReference>
<dbReference type="InterPro" id="IPR013655">
    <property type="entry name" value="PAS_fold_3"/>
</dbReference>
<dbReference type="CDD" id="cd11386">
    <property type="entry name" value="MCP_signal"/>
    <property type="match status" value="1"/>
</dbReference>
<comment type="similarity">
    <text evidence="10">Belongs to the methyl-accepting chemotaxis (MCP) protein family.</text>
</comment>
<dbReference type="SMART" id="SM00283">
    <property type="entry name" value="MA"/>
    <property type="match status" value="1"/>
</dbReference>
<dbReference type="AlphaFoldDB" id="A0A3B1AQP3"/>
<evidence type="ECO:0000256" key="2">
    <source>
        <dbReference type="ARBA" id="ARBA00022475"/>
    </source>
</evidence>
<evidence type="ECO:0000313" key="14">
    <source>
        <dbReference type="EMBL" id="VAW95006.1"/>
    </source>
</evidence>
<keyword evidence="3" id="KW-0488">Methylation</keyword>
<evidence type="ECO:0000256" key="4">
    <source>
        <dbReference type="ARBA" id="ARBA00022500"/>
    </source>
</evidence>
<evidence type="ECO:0000256" key="6">
    <source>
        <dbReference type="ARBA" id="ARBA00022692"/>
    </source>
</evidence>
<dbReference type="InterPro" id="IPR004089">
    <property type="entry name" value="MCPsignal_dom"/>
</dbReference>
<dbReference type="GO" id="GO:0007165">
    <property type="term" value="P:signal transduction"/>
    <property type="evidence" value="ECO:0007669"/>
    <property type="project" value="UniProtKB-KW"/>
</dbReference>
<dbReference type="InterPro" id="IPR004090">
    <property type="entry name" value="Chemotax_Me-accpt_rcpt"/>
</dbReference>
<dbReference type="Pfam" id="PF08447">
    <property type="entry name" value="PAS_3"/>
    <property type="match status" value="1"/>
</dbReference>
<evidence type="ECO:0000259" key="13">
    <source>
        <dbReference type="PROSITE" id="PS50112"/>
    </source>
</evidence>
<dbReference type="SUPFAM" id="SSF58104">
    <property type="entry name" value="Methyl-accepting chemotaxis protein (MCP) signaling domain"/>
    <property type="match status" value="1"/>
</dbReference>
<keyword evidence="9" id="KW-0807">Transducer</keyword>
<dbReference type="Gene3D" id="3.30.450.20">
    <property type="entry name" value="PAS domain"/>
    <property type="match status" value="1"/>
</dbReference>
<protein>
    <submittedName>
        <fullName evidence="14">Methyl-accepting chemotaxis sensor/transducer protein</fullName>
    </submittedName>
</protein>
<dbReference type="PRINTS" id="PR00260">
    <property type="entry name" value="CHEMTRNSDUCR"/>
</dbReference>
<keyword evidence="8 11" id="KW-0472">Membrane</keyword>
<feature type="transmembrane region" description="Helical" evidence="11">
    <location>
        <begin position="175"/>
        <end position="193"/>
    </location>
</feature>
<dbReference type="PANTHER" id="PTHR32089:SF74">
    <property type="entry name" value="METHYL-ACCEPTING CHEMOTAXIS PROTEIN AER"/>
    <property type="match status" value="1"/>
</dbReference>
<evidence type="ECO:0000256" key="1">
    <source>
        <dbReference type="ARBA" id="ARBA00004429"/>
    </source>
</evidence>
<dbReference type="PROSITE" id="PS50112">
    <property type="entry name" value="PAS"/>
    <property type="match status" value="1"/>
</dbReference>
<evidence type="ECO:0000256" key="7">
    <source>
        <dbReference type="ARBA" id="ARBA00022989"/>
    </source>
</evidence>
<proteinExistence type="inferred from homology"/>
<dbReference type="FunFam" id="3.30.450.20:FF:000046">
    <property type="entry name" value="Aerotaxis sensor receptor"/>
    <property type="match status" value="1"/>
</dbReference>
<feature type="transmembrane region" description="Helical" evidence="11">
    <location>
        <begin position="199"/>
        <end position="220"/>
    </location>
</feature>
<organism evidence="14">
    <name type="scientific">hydrothermal vent metagenome</name>
    <dbReference type="NCBI Taxonomy" id="652676"/>
    <lineage>
        <taxon>unclassified sequences</taxon>
        <taxon>metagenomes</taxon>
        <taxon>ecological metagenomes</taxon>
    </lineage>
</organism>
<dbReference type="PANTHER" id="PTHR32089">
    <property type="entry name" value="METHYL-ACCEPTING CHEMOTAXIS PROTEIN MCPB"/>
    <property type="match status" value="1"/>
</dbReference>
<dbReference type="SUPFAM" id="SSF55785">
    <property type="entry name" value="PYP-like sensor domain (PAS domain)"/>
    <property type="match status" value="1"/>
</dbReference>
<evidence type="ECO:0000256" key="9">
    <source>
        <dbReference type="ARBA" id="ARBA00023224"/>
    </source>
</evidence>
<dbReference type="PROSITE" id="PS50111">
    <property type="entry name" value="CHEMOTAXIS_TRANSDUC_2"/>
    <property type="match status" value="1"/>
</dbReference>
<reference evidence="14" key="1">
    <citation type="submission" date="2018-06" db="EMBL/GenBank/DDBJ databases">
        <authorList>
            <person name="Zhirakovskaya E."/>
        </authorList>
    </citation>
    <scope>NUCLEOTIDE SEQUENCE</scope>
</reference>
<dbReference type="InterPro" id="IPR035965">
    <property type="entry name" value="PAS-like_dom_sf"/>
</dbReference>
<evidence type="ECO:0000256" key="5">
    <source>
        <dbReference type="ARBA" id="ARBA00022519"/>
    </source>
</evidence>
<accession>A0A3B1AQP3</accession>